<reference evidence="4 5" key="1">
    <citation type="submission" date="2016-10" db="EMBL/GenBank/DDBJ databases">
        <title>The genome of Paramicrosporidium saccamoebae is the missing link in understanding Cryptomycota and Microsporidia evolution.</title>
        <authorList>
            <person name="Quandt C.A."/>
            <person name="Beaudet D."/>
            <person name="Corsaro D."/>
            <person name="Michel R."/>
            <person name="Corradi N."/>
            <person name="James T."/>
        </authorList>
    </citation>
    <scope>NUCLEOTIDE SEQUENCE [LARGE SCALE GENOMIC DNA]</scope>
    <source>
        <strain evidence="4 5">KSL3</strain>
    </source>
</reference>
<dbReference type="GO" id="GO:0003779">
    <property type="term" value="F:actin binding"/>
    <property type="evidence" value="ECO:0007669"/>
    <property type="project" value="InterPro"/>
</dbReference>
<organism evidence="4 5">
    <name type="scientific">Paramicrosporidium saccamoebae</name>
    <dbReference type="NCBI Taxonomy" id="1246581"/>
    <lineage>
        <taxon>Eukaryota</taxon>
        <taxon>Fungi</taxon>
        <taxon>Fungi incertae sedis</taxon>
        <taxon>Cryptomycota</taxon>
        <taxon>Cryptomycota incertae sedis</taxon>
        <taxon>Paramicrosporidium</taxon>
    </lineage>
</organism>
<keyword evidence="2" id="KW-0732">Signal</keyword>
<feature type="region of interest" description="Disordered" evidence="1">
    <location>
        <begin position="95"/>
        <end position="198"/>
    </location>
</feature>
<protein>
    <recommendedName>
        <fullName evidence="3">WH2 domain-containing protein</fullName>
    </recommendedName>
</protein>
<gene>
    <name evidence="4" type="ORF">PSACC_03143</name>
</gene>
<feature type="chain" id="PRO_5014120649" description="WH2 domain-containing protein" evidence="2">
    <location>
        <begin position="22"/>
        <end position="256"/>
    </location>
</feature>
<evidence type="ECO:0000259" key="3">
    <source>
        <dbReference type="PROSITE" id="PS51082"/>
    </source>
</evidence>
<dbReference type="AlphaFoldDB" id="A0A2H9TH08"/>
<keyword evidence="5" id="KW-1185">Reference proteome</keyword>
<feature type="region of interest" description="Disordered" evidence="1">
    <location>
        <begin position="234"/>
        <end position="256"/>
    </location>
</feature>
<name>A0A2H9TH08_9FUNG</name>
<dbReference type="PROSITE" id="PS51082">
    <property type="entry name" value="WH2"/>
    <property type="match status" value="1"/>
</dbReference>
<dbReference type="EMBL" id="MTSL01000192">
    <property type="protein sequence ID" value="PJF17044.1"/>
    <property type="molecule type" value="Genomic_DNA"/>
</dbReference>
<feature type="domain" description="WH2" evidence="3">
    <location>
        <begin position="196"/>
        <end position="213"/>
    </location>
</feature>
<feature type="compositionally biased region" description="Polar residues" evidence="1">
    <location>
        <begin position="183"/>
        <end position="196"/>
    </location>
</feature>
<feature type="compositionally biased region" description="Pro residues" evidence="1">
    <location>
        <begin position="123"/>
        <end position="176"/>
    </location>
</feature>
<proteinExistence type="predicted"/>
<feature type="compositionally biased region" description="Polar residues" evidence="1">
    <location>
        <begin position="109"/>
        <end position="121"/>
    </location>
</feature>
<evidence type="ECO:0000256" key="1">
    <source>
        <dbReference type="SAM" id="MobiDB-lite"/>
    </source>
</evidence>
<sequence length="256" mass="26388">MYHIMRFSPLCVVLLLHASEGAKSPAEWVTTIQELKDPDIPDGIRLDLDGILVKLNRVSEDGFPPPGIFCSHPPAIFNAFDPLLNVKPVVSAQGNIPPTAPKPSVGNGPPSTGNGVPSVNNGPPLPPSGGPPPPPSGGPPPPQTGGPPPPPSGGPPPPRTGGPPPPPSGGPPPPSTTKPITPQQYAAKNVQQTKSQPVDLLKQIQGGMKLKKTGQGLAPKSPTSQKDVLVQALDKVIGPPTDTKEDTLTDTDVWSD</sequence>
<dbReference type="Proteomes" id="UP000240830">
    <property type="component" value="Unassembled WGS sequence"/>
</dbReference>
<comment type="caution">
    <text evidence="4">The sequence shown here is derived from an EMBL/GenBank/DDBJ whole genome shotgun (WGS) entry which is preliminary data.</text>
</comment>
<evidence type="ECO:0000256" key="2">
    <source>
        <dbReference type="SAM" id="SignalP"/>
    </source>
</evidence>
<accession>A0A2H9TH08</accession>
<evidence type="ECO:0000313" key="5">
    <source>
        <dbReference type="Proteomes" id="UP000240830"/>
    </source>
</evidence>
<evidence type="ECO:0000313" key="4">
    <source>
        <dbReference type="EMBL" id="PJF17044.1"/>
    </source>
</evidence>
<feature type="signal peptide" evidence="2">
    <location>
        <begin position="1"/>
        <end position="21"/>
    </location>
</feature>
<dbReference type="InterPro" id="IPR003124">
    <property type="entry name" value="WH2_dom"/>
</dbReference>